<organism evidence="3 4">
    <name type="scientific">Alteromonas naphthalenivorans</name>
    <dbReference type="NCBI Taxonomy" id="715451"/>
    <lineage>
        <taxon>Bacteria</taxon>
        <taxon>Pseudomonadati</taxon>
        <taxon>Pseudomonadota</taxon>
        <taxon>Gammaproteobacteria</taxon>
        <taxon>Alteromonadales</taxon>
        <taxon>Alteromonadaceae</taxon>
        <taxon>Alteromonas/Salinimonas group</taxon>
        <taxon>Alteromonas</taxon>
    </lineage>
</organism>
<evidence type="ECO:0000256" key="1">
    <source>
        <dbReference type="ARBA" id="ARBA00023172"/>
    </source>
</evidence>
<dbReference type="Gene3D" id="1.10.443.10">
    <property type="entry name" value="Intergrase catalytic core"/>
    <property type="match status" value="1"/>
</dbReference>
<dbReference type="SUPFAM" id="SSF56349">
    <property type="entry name" value="DNA breaking-rejoining enzymes"/>
    <property type="match status" value="1"/>
</dbReference>
<feature type="region of interest" description="Disordered" evidence="2">
    <location>
        <begin position="1146"/>
        <end position="1170"/>
    </location>
</feature>
<keyword evidence="4" id="KW-1185">Reference proteome</keyword>
<dbReference type="KEGG" id="alt:ambt_21605"/>
<dbReference type="EMBL" id="CP002339">
    <property type="protein sequence ID" value="AEF05810.1"/>
    <property type="molecule type" value="Genomic_DNA"/>
</dbReference>
<dbReference type="Pfam" id="PF14882">
    <property type="entry name" value="INT_rpt"/>
    <property type="match status" value="6"/>
</dbReference>
<dbReference type="InterPro" id="IPR013762">
    <property type="entry name" value="Integrase-like_cat_sf"/>
</dbReference>
<dbReference type="GO" id="GO:0015074">
    <property type="term" value="P:DNA integration"/>
    <property type="evidence" value="ECO:0007669"/>
    <property type="project" value="InterPro"/>
</dbReference>
<sequence>MSRSSKFYSFEEAKVAAKRLCISSLIDYNLRYKSDPLLPSSPATRYKDEWRGWDNYLGKPSTYFYSTYAEAQKSAKNLGIKSKTAYAYIRKEDPLLPSRPDTIYPNEWGGWKQFLGANWTLYPTHEEARQATVKLGIQGRVDYINRYKQDPRLPSSPESKYKNNWQGWEYFTGVAKRNKEPLEPPQKKYIAGSEAPYPNLGEAQQATQRLSINTHIEYRELYKVDPRLPSAPDERYRSDWISWSHFLRNELPLYTFKEARKVIAELGLKRASGYMLEKERNPRLPSNPRKYFASEWVSWKDFLGQQMLGLSEAKKVVRKLNITTFTEYQHRYKEVDNLPSSPYKFYNEEWLGWSDFVGFPEKRLYTAYKDAKNAAARLGIANSMEYVSRYQEDPRLPQCPLKQYPSDWRGWKQFLLPYMISTLDELKRACKILQIRNSKHYREIRSEFPFLPSKPDKKFADEWVSWFQLLDIPTPYDFKTAREITHNYKITTINAYKQLCIRLADPRLPRTPHEVYKEQGWIHWYDYFGTPAPYKVRYFDPELTGWGEYICEFLKSARAGDTKEKDLCEFVREYIVPQKLPYSPLDFLVVKDPPVNAFVDLLNTTSVTRKKKWLASVTEFLKWILETYLTIEDPDTGEISRVGNARNPFRYVNFDSEIAPPIYRGETDKLALPYEYTKRSRDWIFPPDAHLANTSYAELVHLHNFAGDWEYLSEEDEIDASDADCITKEVNGKKYLWNPCHWTYTYALMQLPARGRQIVYCDSGEADFEIAQFEDKKLHWVINEGPLKGQTNRQAMVSQSSRGEFGVYYTSNKTHLHGKGYSIPYIPTELAYWLIKLRNWQQKFNPIKKATLWLDCKRTYLNDNQRKNKGANCFLFREFKGFEPGHFSGRLANRLAAALFFSGKAEVSNAQFKETSYRQWVEDSVCPEREFINISHFDSLYTPHAMRVSLINSYVNEFGLPIEVVMKLAGHSSIIMTVVYLKSDKSGLNLHKKMSKGEKIALQNSSETIQRQIENQRIEECIGQLTAKDPNFLSSLNNNRPSSSYLFKDYGICPVGGAFCHEGGSFSGPKSNVRLPVTAGHLGEQNCIACRFFITGPAFIGGLAALGNEVSYCVHEQSQKHSSLLELLDSKVEKIDMLSHEIYENMKNGEPTDKAEEQKSKLQSDRRKLNSEIESRAKKLDLLMNDLNMIYHHLENCQKLINAPSPKQTTKSYQLIKSADFEVKLEAIEASLFHQLCEVCENAEIYQSCLPSTAVTKRSQMLDKMMKNNNVSPTFFELNEEEQLKIGNQMVELMLVKLSSWEKLDRLMEGALSFDDLTIENCHLRKEISDIFSVSVKQLGSNE</sequence>
<dbReference type="eggNOG" id="COG0582">
    <property type="taxonomic scope" value="Bacteria"/>
</dbReference>
<evidence type="ECO:0000313" key="3">
    <source>
        <dbReference type="EMBL" id="AEF05810.1"/>
    </source>
</evidence>
<dbReference type="OrthoDB" id="2077978at2"/>
<name>F5ZG42_ALTNA</name>
<gene>
    <name evidence="3" type="ordered locus">ambt_21605</name>
</gene>
<dbReference type="RefSeq" id="WP_013786709.1">
    <property type="nucleotide sequence ID" value="NC_015554.1"/>
</dbReference>
<accession>F5ZG42</accession>
<dbReference type="Pfam" id="PF13009">
    <property type="entry name" value="Integrase_2"/>
    <property type="match status" value="1"/>
</dbReference>
<dbReference type="Proteomes" id="UP000000683">
    <property type="component" value="Chromosome"/>
</dbReference>
<evidence type="ECO:0000256" key="2">
    <source>
        <dbReference type="SAM" id="MobiDB-lite"/>
    </source>
</evidence>
<dbReference type="HOGENOM" id="CLU_002677_0_0_6"/>
<dbReference type="GO" id="GO:0006310">
    <property type="term" value="P:DNA recombination"/>
    <property type="evidence" value="ECO:0007669"/>
    <property type="project" value="UniProtKB-KW"/>
</dbReference>
<reference evidence="3 4" key="1">
    <citation type="journal article" date="2011" name="J. Bacteriol.">
        <title>Complete genome sequence of the polycyclic aromatic hydrocarbon-degrading bacterium Alteromonas sp. strain SN2.</title>
        <authorList>
            <person name="Jin H.M."/>
            <person name="Jeong H."/>
            <person name="Moon E.J."/>
            <person name="Math R.K."/>
            <person name="Lee K."/>
            <person name="Kim H.J."/>
            <person name="Jeon C.O."/>
            <person name="Oh T.K."/>
            <person name="Kim J.F."/>
        </authorList>
    </citation>
    <scope>NUCLEOTIDE SEQUENCE [LARGE SCALE GENOMIC DNA]</scope>
    <source>
        <strain evidence="4">JCM 17741 / KACC 18427 / KCTC 11700BP / SN2</strain>
    </source>
</reference>
<protein>
    <submittedName>
        <fullName evidence="3">Phage integrase family protein</fullName>
    </submittedName>
</protein>
<dbReference type="InterPro" id="IPR024965">
    <property type="entry name" value="Putative_integrase"/>
</dbReference>
<keyword evidence="1" id="KW-0233">DNA recombination</keyword>
<dbReference type="InterPro" id="IPR028229">
    <property type="entry name" value="Integrase_rpt"/>
</dbReference>
<dbReference type="GO" id="GO:0003677">
    <property type="term" value="F:DNA binding"/>
    <property type="evidence" value="ECO:0007669"/>
    <property type="project" value="InterPro"/>
</dbReference>
<dbReference type="InterPro" id="IPR011010">
    <property type="entry name" value="DNA_brk_join_enz"/>
</dbReference>
<feature type="compositionally biased region" description="Basic and acidic residues" evidence="2">
    <location>
        <begin position="1150"/>
        <end position="1170"/>
    </location>
</feature>
<evidence type="ECO:0000313" key="4">
    <source>
        <dbReference type="Proteomes" id="UP000000683"/>
    </source>
</evidence>
<proteinExistence type="predicted"/>